<dbReference type="PANTHER" id="PTHR24014">
    <property type="entry name" value="2-OXOGLUTARATE AND IRON-DEPENDENT OXYGENASE DOMAIN-CONTAINING PROTEIN 2"/>
    <property type="match status" value="1"/>
</dbReference>
<comment type="caution">
    <text evidence="5">The sequence shown here is derived from an EMBL/GenBank/DDBJ whole genome shotgun (WGS) entry which is preliminary data.</text>
</comment>
<reference evidence="5 6" key="1">
    <citation type="submission" date="2019-09" db="EMBL/GenBank/DDBJ databases">
        <title>Draft genome sequence of Psychrobacter nivimaris LAMA 639, in search for biotechnological relevant genes.</title>
        <authorList>
            <person name="Lima A.O.S."/>
            <person name="Staloch B.E.K."/>
            <person name="Freitas R.C."/>
            <person name="Niero H."/>
            <person name="Silva M.A.C."/>
        </authorList>
    </citation>
    <scope>NUCLEOTIDE SEQUENCE [LARGE SCALE GENOMIC DNA]</scope>
    <source>
        <strain evidence="5 6">LAMA 639</strain>
    </source>
</reference>
<keyword evidence="2" id="KW-0479">Metal-binding</keyword>
<evidence type="ECO:0000313" key="6">
    <source>
        <dbReference type="Proteomes" id="UP000471465"/>
    </source>
</evidence>
<dbReference type="SUPFAM" id="SSF51197">
    <property type="entry name" value="Clavaminate synthase-like"/>
    <property type="match status" value="1"/>
</dbReference>
<gene>
    <name evidence="5" type="ORF">FQV37_1403</name>
</gene>
<dbReference type="PROSITE" id="PS51471">
    <property type="entry name" value="FE2OG_OXY"/>
    <property type="match status" value="1"/>
</dbReference>
<dbReference type="InterPro" id="IPR005123">
    <property type="entry name" value="Oxoglu/Fe-dep_dioxygenase_dom"/>
</dbReference>
<keyword evidence="6" id="KW-1185">Reference proteome</keyword>
<comment type="similarity">
    <text evidence="2">Belongs to the iron/ascorbate-dependent oxidoreductase family.</text>
</comment>
<dbReference type="GO" id="GO:0046872">
    <property type="term" value="F:metal ion binding"/>
    <property type="evidence" value="ECO:0007669"/>
    <property type="project" value="UniProtKB-KW"/>
</dbReference>
<name>A0A6N7BZW4_9GAMM</name>
<organism evidence="5 6">
    <name type="scientific">Psychrobacter nivimaris</name>
    <dbReference type="NCBI Taxonomy" id="281738"/>
    <lineage>
        <taxon>Bacteria</taxon>
        <taxon>Pseudomonadati</taxon>
        <taxon>Pseudomonadota</taxon>
        <taxon>Gammaproteobacteria</taxon>
        <taxon>Moraxellales</taxon>
        <taxon>Moraxellaceae</taxon>
        <taxon>Psychrobacter</taxon>
    </lineage>
</organism>
<keyword evidence="2" id="KW-0408">Iron</keyword>
<dbReference type="EMBL" id="VZIZ01000026">
    <property type="protein sequence ID" value="KAF0568067.1"/>
    <property type="molecule type" value="Genomic_DNA"/>
</dbReference>
<sequence length="324" mass="36636">MDTIIRPTSTQDTQHYSDHDGDTQQSALQQARNLPLPSKSDMLRRAASVEHFWHQNSQLLEQAWAEWETTEHDLPVLDDSLFDPTLRDVVTQAWRTPSTETAVKNLWQEILPDVYQGQLFDPAQLSTLRRYLQAIADANIPIRPPYGIALNSNGAMLDARSSGYLATPNFQAFYHRVMNQYMRPIARLLFANVYGYDTQTFGFSIQYQPTGDTSLQLHTDASAVTMNINLNLPGEDFTGSEVDFVDRHLGQTKRAIFKPGMAIIHRGSVPHAAHPITSGKRTNMVLWLYGDNMQVPRGVGLNSHIDANQRWTDTHSQPDNFAPF</sequence>
<protein>
    <recommendedName>
        <fullName evidence="4">Fe2OG dioxygenase domain-containing protein</fullName>
    </recommendedName>
</protein>
<feature type="domain" description="Fe2OG dioxygenase" evidence="4">
    <location>
        <begin position="184"/>
        <end position="290"/>
    </location>
</feature>
<feature type="compositionally biased region" description="Polar residues" evidence="3">
    <location>
        <begin position="1"/>
        <end position="14"/>
    </location>
</feature>
<evidence type="ECO:0000256" key="3">
    <source>
        <dbReference type="SAM" id="MobiDB-lite"/>
    </source>
</evidence>
<evidence type="ECO:0000313" key="5">
    <source>
        <dbReference type="EMBL" id="KAF0568067.1"/>
    </source>
</evidence>
<dbReference type="GO" id="GO:0016491">
    <property type="term" value="F:oxidoreductase activity"/>
    <property type="evidence" value="ECO:0007669"/>
    <property type="project" value="UniProtKB-KW"/>
</dbReference>
<dbReference type="Proteomes" id="UP000471465">
    <property type="component" value="Unassembled WGS sequence"/>
</dbReference>
<accession>A0A6N7BZW4</accession>
<dbReference type="GO" id="GO:0031418">
    <property type="term" value="F:L-ascorbic acid binding"/>
    <property type="evidence" value="ECO:0007669"/>
    <property type="project" value="UniProtKB-KW"/>
</dbReference>
<dbReference type="RefSeq" id="WP_198551541.1">
    <property type="nucleotide sequence ID" value="NZ_VZIZ01000026.1"/>
</dbReference>
<keyword evidence="2" id="KW-0560">Oxidoreductase</keyword>
<dbReference type="Gene3D" id="2.60.120.620">
    <property type="entry name" value="q2cbj1_9rhob like domain"/>
    <property type="match status" value="1"/>
</dbReference>
<evidence type="ECO:0000259" key="4">
    <source>
        <dbReference type="PROSITE" id="PS51471"/>
    </source>
</evidence>
<proteinExistence type="inferred from homology"/>
<feature type="region of interest" description="Disordered" evidence="3">
    <location>
        <begin position="1"/>
        <end position="21"/>
    </location>
</feature>
<keyword evidence="1" id="KW-0847">Vitamin C</keyword>
<dbReference type="AlphaFoldDB" id="A0A6N7BZW4"/>
<evidence type="ECO:0000256" key="2">
    <source>
        <dbReference type="RuleBase" id="RU003682"/>
    </source>
</evidence>
<dbReference type="PANTHER" id="PTHR24014:SF4">
    <property type="entry name" value="2-OXOGLUTARATE AND IRON-DEPENDENT OXYGENASE DOMAIN-CONTAINING PROTEIN 2"/>
    <property type="match status" value="1"/>
</dbReference>
<evidence type="ECO:0000256" key="1">
    <source>
        <dbReference type="ARBA" id="ARBA00022896"/>
    </source>
</evidence>